<name>A0ABT1VLK1_9GAMM</name>
<dbReference type="RefSeq" id="WP_256696939.1">
    <property type="nucleotide sequence ID" value="NZ_JANIES010000001.1"/>
</dbReference>
<gene>
    <name evidence="1" type="ORF">NQH49_13030</name>
</gene>
<dbReference type="EMBL" id="JANIET010000001">
    <property type="protein sequence ID" value="MCQ8228400.1"/>
    <property type="molecule type" value="Genomic_DNA"/>
</dbReference>
<dbReference type="InterPro" id="IPR045664">
    <property type="entry name" value="DUF6387"/>
</dbReference>
<proteinExistence type="predicted"/>
<keyword evidence="2" id="KW-1185">Reference proteome</keyword>
<comment type="caution">
    <text evidence="1">The sequence shown here is derived from an EMBL/GenBank/DDBJ whole genome shotgun (WGS) entry which is preliminary data.</text>
</comment>
<protein>
    <submittedName>
        <fullName evidence="1">DUF6387 family protein</fullName>
    </submittedName>
</protein>
<evidence type="ECO:0000313" key="2">
    <source>
        <dbReference type="Proteomes" id="UP001300015"/>
    </source>
</evidence>
<dbReference type="Proteomes" id="UP001300015">
    <property type="component" value="Unassembled WGS sequence"/>
</dbReference>
<organism evidence="1 2">
    <name type="scientific">Pantoea trifolii</name>
    <dbReference type="NCBI Taxonomy" id="2968030"/>
    <lineage>
        <taxon>Bacteria</taxon>
        <taxon>Pseudomonadati</taxon>
        <taxon>Pseudomonadota</taxon>
        <taxon>Gammaproteobacteria</taxon>
        <taxon>Enterobacterales</taxon>
        <taxon>Erwiniaceae</taxon>
        <taxon>Pantoea</taxon>
    </lineage>
</organism>
<sequence>MKNWSIEDTKAVKTWLDIENYKRFEEITLNCLYHELWARALLFKPWPTEEEKIGLGGYMRQIFNGKPMLFRSEQLDYMEDDHPLQSPPHIFITDITRLAELSITALRVNLISWKQGSDEYGVNLPQHDAYVSTVMSAICEKTVLLEIDLASGTDDEIAESIKTALPQWRSVKGIKADESVAVRFGYGTIKKIITYRLIAMLDVLLWAKMNELRLSDDRLSRLLL</sequence>
<reference evidence="1 2" key="1">
    <citation type="submission" date="2022-07" db="EMBL/GenBank/DDBJ databases">
        <title>Pantoea trifolii sp. nov. isolated from root nodules of Trifolium rubens.</title>
        <authorList>
            <person name="Kalita M."/>
            <person name="Wdowiak-Wrobel S."/>
            <person name="Marek-Kozaczuk M."/>
            <person name="Palusinska-Szysz M."/>
            <person name="Sokolowski W."/>
            <person name="Coutinho T."/>
            <person name="Hlahane L."/>
        </authorList>
    </citation>
    <scope>NUCLEOTIDE SEQUENCE [LARGE SCALE GENOMIC DNA]</scope>
    <source>
        <strain evidence="1 2">MMK2</strain>
    </source>
</reference>
<accession>A0ABT1VLK1</accession>
<dbReference type="Pfam" id="PF19924">
    <property type="entry name" value="DUF6387"/>
    <property type="match status" value="1"/>
</dbReference>
<evidence type="ECO:0000313" key="1">
    <source>
        <dbReference type="EMBL" id="MCQ8228400.1"/>
    </source>
</evidence>